<keyword evidence="3" id="KW-1185">Reference proteome</keyword>
<evidence type="ECO:0000313" key="2">
    <source>
        <dbReference type="EMBL" id="KIK44765.1"/>
    </source>
</evidence>
<feature type="compositionally biased region" description="Basic and acidic residues" evidence="1">
    <location>
        <begin position="40"/>
        <end position="56"/>
    </location>
</feature>
<sequence>ETRDKNARRASVLDRWQPAMNSAGTPSPPPQSPFPASRGRTPEARQSEVKTHDTEFPLKSAVSTPTFPKTPSGKTSSLPESADQNLGSSTTMLAYIKPTKTGDDPVVRNVDELGVKADVSEARTRVSSSPNMPLSHVRAFR</sequence>
<name>A0A0D0A3Y1_9AGAM</name>
<dbReference type="Proteomes" id="UP000054485">
    <property type="component" value="Unassembled WGS sequence"/>
</dbReference>
<gene>
    <name evidence="2" type="ORF">CY34DRAFT_79210</name>
</gene>
<accession>A0A0D0A3Y1</accession>
<reference evidence="3" key="2">
    <citation type="submission" date="2015-01" db="EMBL/GenBank/DDBJ databases">
        <title>Evolutionary Origins and Diversification of the Mycorrhizal Mutualists.</title>
        <authorList>
            <consortium name="DOE Joint Genome Institute"/>
            <consortium name="Mycorrhizal Genomics Consortium"/>
            <person name="Kohler A."/>
            <person name="Kuo A."/>
            <person name="Nagy L.G."/>
            <person name="Floudas D."/>
            <person name="Copeland A."/>
            <person name="Barry K.W."/>
            <person name="Cichocki N."/>
            <person name="Veneault-Fourrey C."/>
            <person name="LaButti K."/>
            <person name="Lindquist E.A."/>
            <person name="Lipzen A."/>
            <person name="Lundell T."/>
            <person name="Morin E."/>
            <person name="Murat C."/>
            <person name="Riley R."/>
            <person name="Ohm R."/>
            <person name="Sun H."/>
            <person name="Tunlid A."/>
            <person name="Henrissat B."/>
            <person name="Grigoriev I.V."/>
            <person name="Hibbett D.S."/>
            <person name="Martin F."/>
        </authorList>
    </citation>
    <scope>NUCLEOTIDE SEQUENCE [LARGE SCALE GENOMIC DNA]</scope>
    <source>
        <strain evidence="3">UH-Slu-Lm8-n1</strain>
    </source>
</reference>
<dbReference type="EMBL" id="KN835184">
    <property type="protein sequence ID" value="KIK44765.1"/>
    <property type="molecule type" value="Genomic_DNA"/>
</dbReference>
<proteinExistence type="predicted"/>
<feature type="region of interest" description="Disordered" evidence="1">
    <location>
        <begin position="1"/>
        <end position="87"/>
    </location>
</feature>
<dbReference type="HOGENOM" id="CLU_1533479_0_0_1"/>
<feature type="region of interest" description="Disordered" evidence="1">
    <location>
        <begin position="121"/>
        <end position="141"/>
    </location>
</feature>
<feature type="compositionally biased region" description="Polar residues" evidence="1">
    <location>
        <begin position="61"/>
        <end position="87"/>
    </location>
</feature>
<reference evidence="2 3" key="1">
    <citation type="submission" date="2014-04" db="EMBL/GenBank/DDBJ databases">
        <authorList>
            <consortium name="DOE Joint Genome Institute"/>
            <person name="Kuo A."/>
            <person name="Ruytinx J."/>
            <person name="Rineau F."/>
            <person name="Colpaert J."/>
            <person name="Kohler A."/>
            <person name="Nagy L.G."/>
            <person name="Floudas D."/>
            <person name="Copeland A."/>
            <person name="Barry K.W."/>
            <person name="Cichocki N."/>
            <person name="Veneault-Fourrey C."/>
            <person name="LaButti K."/>
            <person name="Lindquist E.A."/>
            <person name="Lipzen A."/>
            <person name="Lundell T."/>
            <person name="Morin E."/>
            <person name="Murat C."/>
            <person name="Sun H."/>
            <person name="Tunlid A."/>
            <person name="Henrissat B."/>
            <person name="Grigoriev I.V."/>
            <person name="Hibbett D.S."/>
            <person name="Martin F."/>
            <person name="Nordberg H.P."/>
            <person name="Cantor M.N."/>
            <person name="Hua S.X."/>
        </authorList>
    </citation>
    <scope>NUCLEOTIDE SEQUENCE [LARGE SCALE GENOMIC DNA]</scope>
    <source>
        <strain evidence="2 3">UH-Slu-Lm8-n1</strain>
    </source>
</reference>
<dbReference type="AlphaFoldDB" id="A0A0D0A3Y1"/>
<evidence type="ECO:0000313" key="3">
    <source>
        <dbReference type="Proteomes" id="UP000054485"/>
    </source>
</evidence>
<organism evidence="2 3">
    <name type="scientific">Suillus luteus UH-Slu-Lm8-n1</name>
    <dbReference type="NCBI Taxonomy" id="930992"/>
    <lineage>
        <taxon>Eukaryota</taxon>
        <taxon>Fungi</taxon>
        <taxon>Dikarya</taxon>
        <taxon>Basidiomycota</taxon>
        <taxon>Agaricomycotina</taxon>
        <taxon>Agaricomycetes</taxon>
        <taxon>Agaricomycetidae</taxon>
        <taxon>Boletales</taxon>
        <taxon>Suillineae</taxon>
        <taxon>Suillaceae</taxon>
        <taxon>Suillus</taxon>
    </lineage>
</organism>
<protein>
    <submittedName>
        <fullName evidence="2">Uncharacterized protein</fullName>
    </submittedName>
</protein>
<evidence type="ECO:0000256" key="1">
    <source>
        <dbReference type="SAM" id="MobiDB-lite"/>
    </source>
</evidence>
<dbReference type="OrthoDB" id="6375767at2759"/>
<dbReference type="InParanoid" id="A0A0D0A3Y1"/>
<feature type="non-terminal residue" evidence="2">
    <location>
        <position position="1"/>
    </location>
</feature>